<feature type="domain" description="Fatty acyl-CoA reductase C-terminal" evidence="6">
    <location>
        <begin position="459"/>
        <end position="522"/>
    </location>
</feature>
<dbReference type="PANTHER" id="PTHR11011:SF45">
    <property type="entry name" value="FATTY ACYL-COA REDUCTASE CG8306-RELATED"/>
    <property type="match status" value="1"/>
</dbReference>
<evidence type="ECO:0000256" key="5">
    <source>
        <dbReference type="SAM" id="MobiDB-lite"/>
    </source>
</evidence>
<dbReference type="EC" id="1.2.1.84" evidence="4"/>
<evidence type="ECO:0000256" key="2">
    <source>
        <dbReference type="ARBA" id="ARBA00022516"/>
    </source>
</evidence>
<dbReference type="GO" id="GO:0102965">
    <property type="term" value="F:alcohol-forming long-chain fatty acyl-CoA reductase activity"/>
    <property type="evidence" value="ECO:0007669"/>
    <property type="project" value="UniProtKB-EC"/>
</dbReference>
<dbReference type="AlphaFoldDB" id="A0AA88RZN9"/>
<keyword evidence="4" id="KW-0521">NADP</keyword>
<evidence type="ECO:0000313" key="9">
    <source>
        <dbReference type="Proteomes" id="UP001187471"/>
    </source>
</evidence>
<evidence type="ECO:0000256" key="1">
    <source>
        <dbReference type="ARBA" id="ARBA00005928"/>
    </source>
</evidence>
<name>A0AA88RZN9_9ASTE</name>
<reference evidence="8" key="1">
    <citation type="submission" date="2022-12" db="EMBL/GenBank/DDBJ databases">
        <title>Draft genome assemblies for two species of Escallonia (Escalloniales).</title>
        <authorList>
            <person name="Chanderbali A."/>
            <person name="Dervinis C."/>
            <person name="Anghel I."/>
            <person name="Soltis D."/>
            <person name="Soltis P."/>
            <person name="Zapata F."/>
        </authorList>
    </citation>
    <scope>NUCLEOTIDE SEQUENCE</scope>
    <source>
        <strain evidence="8">UCBG92.1500</strain>
        <tissue evidence="8">Leaf</tissue>
    </source>
</reference>
<comment type="catalytic activity">
    <reaction evidence="4">
        <text>a long-chain fatty acyl-CoA + 2 NADPH + 2 H(+) = a long-chain primary fatty alcohol + 2 NADP(+) + CoA</text>
        <dbReference type="Rhea" id="RHEA:52716"/>
        <dbReference type="ChEBI" id="CHEBI:15378"/>
        <dbReference type="ChEBI" id="CHEBI:57287"/>
        <dbReference type="ChEBI" id="CHEBI:57783"/>
        <dbReference type="ChEBI" id="CHEBI:58349"/>
        <dbReference type="ChEBI" id="CHEBI:77396"/>
        <dbReference type="ChEBI" id="CHEBI:83139"/>
        <dbReference type="EC" id="1.2.1.84"/>
    </reaction>
</comment>
<dbReference type="Pfam" id="PF07993">
    <property type="entry name" value="NAD_binding_4"/>
    <property type="match status" value="1"/>
</dbReference>
<keyword evidence="3 4" id="KW-0443">Lipid metabolism</keyword>
<dbReference type="GO" id="GO:0080019">
    <property type="term" value="F:alcohol-forming very long-chain fatty acyl-CoA reductase activity"/>
    <property type="evidence" value="ECO:0007669"/>
    <property type="project" value="InterPro"/>
</dbReference>
<dbReference type="InterPro" id="IPR026055">
    <property type="entry name" value="FAR"/>
</dbReference>
<comment type="caution">
    <text evidence="8">The sequence shown here is derived from an EMBL/GenBank/DDBJ whole genome shotgun (WGS) entry which is preliminary data.</text>
</comment>
<evidence type="ECO:0000259" key="7">
    <source>
        <dbReference type="Pfam" id="PF07993"/>
    </source>
</evidence>
<dbReference type="InterPro" id="IPR013120">
    <property type="entry name" value="FAR_NAD-bd"/>
</dbReference>
<evidence type="ECO:0000313" key="8">
    <source>
        <dbReference type="EMBL" id="KAK2989201.1"/>
    </source>
</evidence>
<sequence>MRATRKTKPVKGVVSCSNAQPSSAEEPHGIGIVEFFRGTKLLITGATGFLAKVLVEKILRTMPDVDKIFVLIRAKNEAAAMERLQHEIIDAEVFRCLQQKHGKSYQTFMLTKLVPVVGNLCESNLGMDADLVDVIANQVDVIVHSAANTTFDERYDVALNINTRGPCQMMSFARKCKKLKLFLHFSTAYVNGERQGQVMEMPFRMGDCIARERLNTSGTPQRSIPVLDVEGEMKWALDLEETSQDNEVGQKFRKLGMKRAKMYGWQDTYAFTKAMGEMVVDNERGQVPVVIIRPGIVESSYREPFAGWMEGNRLMDPLITLYAKGHISGFLMNPNVVLDVVPVDMVVNATLAAIAKHGAVENPELNVYQIVSSIVNPLVIKDLCQMCYEHFSSSPWSDSNGRQISVSKFRHFTSMEEFSSHLREMAIRRTRPMPMANSSRITPQRMESVYRKSVELGVHLANIYKGYTFYAGRFDCSNVQRLMDCMSGEEKKEFGFDVRSISWKDYIKDIHIPGLRRNVMKDRAAK</sequence>
<organism evidence="8 9">
    <name type="scientific">Escallonia rubra</name>
    <dbReference type="NCBI Taxonomy" id="112253"/>
    <lineage>
        <taxon>Eukaryota</taxon>
        <taxon>Viridiplantae</taxon>
        <taxon>Streptophyta</taxon>
        <taxon>Embryophyta</taxon>
        <taxon>Tracheophyta</taxon>
        <taxon>Spermatophyta</taxon>
        <taxon>Magnoliopsida</taxon>
        <taxon>eudicotyledons</taxon>
        <taxon>Gunneridae</taxon>
        <taxon>Pentapetalae</taxon>
        <taxon>asterids</taxon>
        <taxon>campanulids</taxon>
        <taxon>Escalloniales</taxon>
        <taxon>Escalloniaceae</taxon>
        <taxon>Escallonia</taxon>
    </lineage>
</organism>
<evidence type="ECO:0000256" key="3">
    <source>
        <dbReference type="ARBA" id="ARBA00023098"/>
    </source>
</evidence>
<proteinExistence type="inferred from homology"/>
<keyword evidence="4" id="KW-0560">Oxidoreductase</keyword>
<dbReference type="Pfam" id="PF03015">
    <property type="entry name" value="Sterile"/>
    <property type="match status" value="1"/>
</dbReference>
<feature type="region of interest" description="Disordered" evidence="5">
    <location>
        <begin position="1"/>
        <end position="25"/>
    </location>
</feature>
<dbReference type="EMBL" id="JAVXUO010000780">
    <property type="protein sequence ID" value="KAK2989201.1"/>
    <property type="molecule type" value="Genomic_DNA"/>
</dbReference>
<dbReference type="InterPro" id="IPR033640">
    <property type="entry name" value="FAR_C"/>
</dbReference>
<dbReference type="SUPFAM" id="SSF51735">
    <property type="entry name" value="NAD(P)-binding Rossmann-fold domains"/>
    <property type="match status" value="1"/>
</dbReference>
<comment type="function">
    <text evidence="4">Catalyzes the reduction of fatty acyl-CoA to fatty alcohols.</text>
</comment>
<keyword evidence="2 4" id="KW-0444">Lipid biosynthesis</keyword>
<dbReference type="CDD" id="cd09071">
    <property type="entry name" value="FAR_C"/>
    <property type="match status" value="1"/>
</dbReference>
<protein>
    <recommendedName>
        <fullName evidence="4">Fatty acyl-CoA reductase</fullName>
        <ecNumber evidence="4">1.2.1.84</ecNumber>
    </recommendedName>
</protein>
<dbReference type="GO" id="GO:0035336">
    <property type="term" value="P:long-chain fatty-acyl-CoA metabolic process"/>
    <property type="evidence" value="ECO:0007669"/>
    <property type="project" value="TreeGrafter"/>
</dbReference>
<feature type="domain" description="Thioester reductase (TE)" evidence="7">
    <location>
        <begin position="43"/>
        <end position="350"/>
    </location>
</feature>
<dbReference type="Proteomes" id="UP001187471">
    <property type="component" value="Unassembled WGS sequence"/>
</dbReference>
<dbReference type="GO" id="GO:0010345">
    <property type="term" value="P:suberin biosynthetic process"/>
    <property type="evidence" value="ECO:0007669"/>
    <property type="project" value="TreeGrafter"/>
</dbReference>
<dbReference type="CDD" id="cd05236">
    <property type="entry name" value="FAR-N_SDR_e"/>
    <property type="match status" value="1"/>
</dbReference>
<evidence type="ECO:0000259" key="6">
    <source>
        <dbReference type="Pfam" id="PF03015"/>
    </source>
</evidence>
<dbReference type="PANTHER" id="PTHR11011">
    <property type="entry name" value="MALE STERILITY PROTEIN 2-RELATED"/>
    <property type="match status" value="1"/>
</dbReference>
<dbReference type="InterPro" id="IPR036291">
    <property type="entry name" value="NAD(P)-bd_dom_sf"/>
</dbReference>
<accession>A0AA88RZN9</accession>
<evidence type="ECO:0000256" key="4">
    <source>
        <dbReference type="RuleBase" id="RU363097"/>
    </source>
</evidence>
<keyword evidence="9" id="KW-1185">Reference proteome</keyword>
<dbReference type="Gene3D" id="3.40.50.720">
    <property type="entry name" value="NAD(P)-binding Rossmann-like Domain"/>
    <property type="match status" value="1"/>
</dbReference>
<gene>
    <name evidence="8" type="ORF">RJ640_007102</name>
</gene>
<comment type="similarity">
    <text evidence="1 4">Belongs to the fatty acyl-CoA reductase family.</text>
</comment>